<feature type="transmembrane region" description="Helical" evidence="1">
    <location>
        <begin position="1090"/>
        <end position="1112"/>
    </location>
</feature>
<feature type="transmembrane region" description="Helical" evidence="1">
    <location>
        <begin position="1036"/>
        <end position="1060"/>
    </location>
</feature>
<feature type="transmembrane region" description="Helical" evidence="1">
    <location>
        <begin position="402"/>
        <end position="420"/>
    </location>
</feature>
<keyword evidence="1" id="KW-1133">Transmembrane helix</keyword>
<feature type="transmembrane region" description="Helical" evidence="1">
    <location>
        <begin position="1124"/>
        <end position="1146"/>
    </location>
</feature>
<keyword evidence="1" id="KW-0472">Membrane</keyword>
<dbReference type="PANTHER" id="PTHR10790:SF51">
    <property type="entry name" value="TETRATRICOPEPTIDE REPEAT PROTEIN"/>
    <property type="match status" value="1"/>
</dbReference>
<dbReference type="PANTHER" id="PTHR10790">
    <property type="entry name" value="TPR-DOMAIN CONTAINING PROTEIN"/>
    <property type="match status" value="1"/>
</dbReference>
<dbReference type="NCBIfam" id="TIGR03662">
    <property type="entry name" value="Chlor_Arch_YYY"/>
    <property type="match status" value="1"/>
</dbReference>
<feature type="domain" description="Glycosyltransferase RgtA/B/C/D-like" evidence="2">
    <location>
        <begin position="162"/>
        <end position="298"/>
    </location>
</feature>
<evidence type="ECO:0000313" key="4">
    <source>
        <dbReference type="Proteomes" id="UP000228947"/>
    </source>
</evidence>
<feature type="transmembrane region" description="Helical" evidence="1">
    <location>
        <begin position="467"/>
        <end position="490"/>
    </location>
</feature>
<feature type="transmembrane region" description="Helical" evidence="1">
    <location>
        <begin position="1498"/>
        <end position="1518"/>
    </location>
</feature>
<feature type="transmembrane region" description="Helical" evidence="1">
    <location>
        <begin position="160"/>
        <end position="181"/>
    </location>
</feature>
<feature type="transmembrane region" description="Helical" evidence="1">
    <location>
        <begin position="188"/>
        <end position="204"/>
    </location>
</feature>
<dbReference type="Pfam" id="PF13231">
    <property type="entry name" value="PMT_2"/>
    <property type="match status" value="1"/>
</dbReference>
<feature type="transmembrane region" description="Helical" evidence="1">
    <location>
        <begin position="210"/>
        <end position="228"/>
    </location>
</feature>
<feature type="transmembrane region" description="Helical" evidence="1">
    <location>
        <begin position="1703"/>
        <end position="1723"/>
    </location>
</feature>
<feature type="transmembrane region" description="Helical" evidence="1">
    <location>
        <begin position="1469"/>
        <end position="1486"/>
    </location>
</feature>
<accession>A0A2M8PYI5</accession>
<dbReference type="EMBL" id="PGTL01000013">
    <property type="protein sequence ID" value="PJF42599.1"/>
    <property type="molecule type" value="Genomic_DNA"/>
</dbReference>
<sequence>MAFQPAPTSEAALRRRWLVPLLVALIFAVGAYFRFVGQNWDDFTHLHPDERFLTQVAESINGRLNLSIPDPAARAEQYALCRERYPERDGIGDFFDSQCSNWYPKNVGFGLYVYGELPLFVVRIAAEVTQAIHYELARQTPDTSDDVIALAWTSYNGIHLVGRSVSAVADLLSLLMVFVIGRMLYNKWIGVLAMALYAAAVLPIQLSHFWTADAFTTLPVLIAVFFAIRFMRRAQLLDAVGFGIGMGMAIASRINVAPLFGVFVVAALVYAMPAFGKRIARLERSSLVQRALTGILVALIATLVVFRFTNPHAFTGGPGLLGVFNLLPYRPFLDDLAQAQYLTSGKADFPPNHQWASRTPFIFAAQNIILWGMGVPLGVAGWLGLAWALWQILRARHGWTRHVLIAAWLVAYFAFVGRLWVMTMRYYMPLYPFLCLMAAWALWELAERGQRTLREHPGGLARFAYRMRLALLIFVVAFTYLWAGAFTNIYRRQLTRVEASHWIYRNVPSALSVSLQTDNGETYLLNTPISTPSISASLNRYTQGARFATPLPPLDEPARVDRLIVNRLYSAPSDAQPKTFWAALALDAAGLQVLGVASLRDTFTAAEGLGASYTLTFERPIDLQPNTSYYLLTWSDGALSTVRLSLNENDFTLADGEHVIANLQLSAFDNNLALIGEQASTLISSNAAQANFTAPLSGTIRSVELAHVLNPLEDGRAIALRAAILDAVSGAVLGEGTLRAVFDSVTYSPYGRSARIALDRPITVSAEQQLRIQISTLDGSLARLTGSVIATEGPWDDPVPQKVCALPLQVPLPQPPGLRTLADCRGIDPWGTYYRGVELYMAMEDDAQKREVLQKTLDEADYITISSNRFYDSLSRLPTRFPMSIAFYDALFKGDLGYDLIAVFNNSFAIFGIPISDQHLPFYESPAWLNEFEAEEAFHVYDHPAVLIFKKNPERYASERVAAVLNSVPLASNPTFQLEDATIVNVIRWGAYEASQAPTAFMMPADLRHAQESGGTWSELFYRQALINSSPVASVVLWWLTIMAFGWAVAPLLFVLLPALPDRGYPMAKIAGLLIVAWLAWAGGTLRLPLWTSGGLLLLLIGVALLSGYSAWRRRAELGAWLRLNWRYLLIVEAITAALFVAFVFVRLGNPDLWAQTLGGEKPMNFAYFNAVLRSSVFPPYDPWYAGGYLNYYYFGYVLVGAPTKLLGMMPNIAYNVIVPTLFALTGIGAFSLAFNVAAARWRFPRPEGSAVRSAPLGQRLQHALRTPSASPYLAGTLALLLCVVLGNLDTPRVFLTGVQRAGGCAGTADLYLWKIDQFVAQNGRQPTPEESADLLIASQNPSLVDQTLFSFYNFGRAVDCFGRGIGQLMQGAILPIGPERWYWGPRSVVGELPNNSNEINEFPYFTFVFGDLHAHMIALPITFLALTWLLSEVFASGRLRRGTWIVIAATALGGLSIGILRATNTWDWITYLLLGMVGLPFAILMRRDKLTRANLTAWIAQVAWLFIAQWLAALPFMAFHATSYSSVKAFLGNKTPIWAFFTMHGTFLFVAISLLVWQTARLLRAIYLRDLTGKFLPFALIVSGIVAVLLIGLFMAIMPLRIALIDMPIPLALLLVPLIAWSVALFFVPNQTREWQVVYVLIGAALAIALGVEIVVLDGDIGRQNTFFKFYMQVWMLLSVASGIGLAWLLQSAWQWRTAVRSAWLFTAALLLSIAALFPIMATQGKNAMRMAPEAPRTLNGNDYMAYAVYYEGSQPVPLQRDLAMIEWLRDNVKGTPTIVEAHQYPSEYKYNSRIAINTGLPTILGWRFHQQQQRTLDPLPNFVIQRQANVTALYNTTDIGTAWQLLRFYKVRYIIVGELERITYRESGLAKFEAMVGLGLLEVVYDRDGDKIYRVIEEAQYTPRVVGMR</sequence>
<feature type="transmembrane region" description="Helical" evidence="1">
    <location>
        <begin position="1538"/>
        <end position="1558"/>
    </location>
</feature>
<dbReference type="InterPro" id="IPR018746">
    <property type="entry name" value="DUF2298"/>
</dbReference>
<feature type="transmembrane region" description="Helical" evidence="1">
    <location>
        <begin position="287"/>
        <end position="308"/>
    </location>
</feature>
<feature type="transmembrane region" description="Helical" evidence="1">
    <location>
        <begin position="1413"/>
        <end position="1431"/>
    </location>
</feature>
<feature type="transmembrane region" description="Helical" evidence="1">
    <location>
        <begin position="1638"/>
        <end position="1659"/>
    </location>
</feature>
<evidence type="ECO:0000313" key="3">
    <source>
        <dbReference type="EMBL" id="PJF42599.1"/>
    </source>
</evidence>
<feature type="transmembrane region" description="Helical" evidence="1">
    <location>
        <begin position="1579"/>
        <end position="1598"/>
    </location>
</feature>
<reference evidence="3 4" key="1">
    <citation type="submission" date="2017-11" db="EMBL/GenBank/DDBJ databases">
        <title>Evolution of Phototrophy in the Chloroflexi Phylum Driven by Horizontal Gene Transfer.</title>
        <authorList>
            <person name="Ward L.M."/>
            <person name="Hemp J."/>
            <person name="Shih P.M."/>
            <person name="Mcglynn S.E."/>
            <person name="Fischer W."/>
        </authorList>
    </citation>
    <scope>NUCLEOTIDE SEQUENCE [LARGE SCALE GENOMIC DNA]</scope>
    <source>
        <strain evidence="3">CP1_1M</strain>
    </source>
</reference>
<proteinExistence type="predicted"/>
<feature type="transmembrane region" description="Helical" evidence="1">
    <location>
        <begin position="426"/>
        <end position="446"/>
    </location>
</feature>
<feature type="transmembrane region" description="Helical" evidence="1">
    <location>
        <begin position="17"/>
        <end position="35"/>
    </location>
</feature>
<feature type="transmembrane region" description="Helical" evidence="1">
    <location>
        <begin position="1443"/>
        <end position="1463"/>
    </location>
</feature>
<evidence type="ECO:0000259" key="2">
    <source>
        <dbReference type="Pfam" id="PF13231"/>
    </source>
</evidence>
<feature type="transmembrane region" description="Helical" evidence="1">
    <location>
        <begin position="1610"/>
        <end position="1629"/>
    </location>
</feature>
<feature type="transmembrane region" description="Helical" evidence="1">
    <location>
        <begin position="1213"/>
        <end position="1238"/>
    </location>
</feature>
<dbReference type="InterPro" id="IPR038731">
    <property type="entry name" value="RgtA/B/C-like"/>
</dbReference>
<feature type="transmembrane region" description="Helical" evidence="1">
    <location>
        <begin position="368"/>
        <end position="390"/>
    </location>
</feature>
<protein>
    <recommendedName>
        <fullName evidence="2">Glycosyltransferase RgtA/B/C/D-like domain-containing protein</fullName>
    </recommendedName>
</protein>
<gene>
    <name evidence="3" type="ORF">CUN50_03605</name>
</gene>
<dbReference type="Proteomes" id="UP000228947">
    <property type="component" value="Unassembled WGS sequence"/>
</dbReference>
<dbReference type="Pfam" id="PF10060">
    <property type="entry name" value="DUF2298"/>
    <property type="match status" value="1"/>
</dbReference>
<feature type="transmembrane region" description="Helical" evidence="1">
    <location>
        <begin position="1067"/>
        <end position="1084"/>
    </location>
</feature>
<organism evidence="3 4">
    <name type="scientific">Candidatus Thermofonsia Clade 1 bacterium</name>
    <dbReference type="NCBI Taxonomy" id="2364210"/>
    <lineage>
        <taxon>Bacteria</taxon>
        <taxon>Bacillati</taxon>
        <taxon>Chloroflexota</taxon>
        <taxon>Candidatus Thermofontia</taxon>
        <taxon>Candidatus Thermofonsia Clade 1</taxon>
    </lineage>
</organism>
<name>A0A2M8PYI5_9CHLR</name>
<comment type="caution">
    <text evidence="3">The sequence shown here is derived from an EMBL/GenBank/DDBJ whole genome shotgun (WGS) entry which is preliminary data.</text>
</comment>
<keyword evidence="1" id="KW-0812">Transmembrane</keyword>
<evidence type="ECO:0000256" key="1">
    <source>
        <dbReference type="SAM" id="Phobius"/>
    </source>
</evidence>
<feature type="transmembrane region" description="Helical" evidence="1">
    <location>
        <begin position="257"/>
        <end position="275"/>
    </location>
</feature>
<feature type="transmembrane region" description="Helical" evidence="1">
    <location>
        <begin position="1671"/>
        <end position="1691"/>
    </location>
</feature>